<protein>
    <submittedName>
        <fullName evidence="2">Sigma-E processing peptidase SpoIIGA</fullName>
    </submittedName>
</protein>
<proteinExistence type="predicted"/>
<dbReference type="Proteomes" id="UP000016662">
    <property type="component" value="Unassembled WGS sequence"/>
</dbReference>
<dbReference type="RefSeq" id="WP_021680960.1">
    <property type="nucleotide sequence ID" value="NZ_KI260319.1"/>
</dbReference>
<dbReference type="HOGENOM" id="CLU_059158_2_0_9"/>
<evidence type="ECO:0000256" key="1">
    <source>
        <dbReference type="SAM" id="Phobius"/>
    </source>
</evidence>
<accession>U2JWY5</accession>
<dbReference type="PATRIC" id="fig|411473.3.peg.2328"/>
<dbReference type="EMBL" id="AWVF01000345">
    <property type="protein sequence ID" value="ERJ90801.1"/>
    <property type="molecule type" value="Genomic_DNA"/>
</dbReference>
<gene>
    <name evidence="2" type="ORF">RUMCAL_02773</name>
</gene>
<keyword evidence="1" id="KW-0472">Membrane</keyword>
<keyword evidence="1" id="KW-0812">Transmembrane</keyword>
<dbReference type="GO" id="GO:0004190">
    <property type="term" value="F:aspartic-type endopeptidase activity"/>
    <property type="evidence" value="ECO:0007669"/>
    <property type="project" value="InterPro"/>
</dbReference>
<evidence type="ECO:0000313" key="2">
    <source>
        <dbReference type="EMBL" id="ERJ90801.1"/>
    </source>
</evidence>
<feature type="transmembrane region" description="Helical" evidence="1">
    <location>
        <begin position="34"/>
        <end position="53"/>
    </location>
</feature>
<comment type="caution">
    <text evidence="2">The sequence shown here is derived from an EMBL/GenBank/DDBJ whole genome shotgun (WGS) entry which is preliminary data.</text>
</comment>
<feature type="transmembrane region" description="Helical" evidence="1">
    <location>
        <begin position="59"/>
        <end position="79"/>
    </location>
</feature>
<dbReference type="InterPro" id="IPR005081">
    <property type="entry name" value="SpoIIGA"/>
</dbReference>
<dbReference type="eggNOG" id="ENOG50301AF">
    <property type="taxonomic scope" value="Bacteria"/>
</dbReference>
<dbReference type="STRING" id="411473.RUMCAL_02773"/>
<keyword evidence="3" id="KW-1185">Reference proteome</keyword>
<feature type="transmembrane region" description="Helical" evidence="1">
    <location>
        <begin position="6"/>
        <end position="25"/>
    </location>
</feature>
<dbReference type="AlphaFoldDB" id="U2JWY5"/>
<dbReference type="OrthoDB" id="2690199at2"/>
<keyword evidence="1" id="KW-1133">Transmembrane helix</keyword>
<dbReference type="GO" id="GO:0030436">
    <property type="term" value="P:asexual sporulation"/>
    <property type="evidence" value="ECO:0007669"/>
    <property type="project" value="InterPro"/>
</dbReference>
<organism evidence="2 3">
    <name type="scientific">Ruminococcus callidus ATCC 27760</name>
    <dbReference type="NCBI Taxonomy" id="411473"/>
    <lineage>
        <taxon>Bacteria</taxon>
        <taxon>Bacillati</taxon>
        <taxon>Bacillota</taxon>
        <taxon>Clostridia</taxon>
        <taxon>Eubacteriales</taxon>
        <taxon>Oscillospiraceae</taxon>
        <taxon>Ruminococcus</taxon>
    </lineage>
</organism>
<name>U2JWY5_9FIRM</name>
<sequence length="269" mass="29631">MPTIYLDVLLLQSLYVNYFLLRAAAKLTHTPLHWIRCGLAAAGSSLFSLLILLPPLPAWFQLVCKLLAAALSVTMAFGLHRESFFRQWGCFFLCNFLLAGAILGIGSLTQKGFATWGNSCCYLDFSLFQLILFTAAAYSLLHLCTLLRGRKRHTDSRFQVFLRLGERRLMLDGLADTGNNLTDTFSGTPVIVCSAAALEPLLAGTPVEQLRGYRLVPCTTVTAEGLVPLFRPDEVCIRNLSTEKSRSVHAMVGIAGTQPSAIFHPMLME</sequence>
<feature type="transmembrane region" description="Helical" evidence="1">
    <location>
        <begin position="127"/>
        <end position="147"/>
    </location>
</feature>
<reference evidence="2 3" key="1">
    <citation type="submission" date="2013-07" db="EMBL/GenBank/DDBJ databases">
        <authorList>
            <person name="Weinstock G."/>
            <person name="Sodergren E."/>
            <person name="Wylie T."/>
            <person name="Fulton L."/>
            <person name="Fulton R."/>
            <person name="Fronick C."/>
            <person name="O'Laughlin M."/>
            <person name="Godfrey J."/>
            <person name="Miner T."/>
            <person name="Herter B."/>
            <person name="Appelbaum E."/>
            <person name="Cordes M."/>
            <person name="Lek S."/>
            <person name="Wollam A."/>
            <person name="Pepin K.H."/>
            <person name="Palsikar V.B."/>
            <person name="Mitreva M."/>
            <person name="Wilson R.K."/>
        </authorList>
    </citation>
    <scope>NUCLEOTIDE SEQUENCE [LARGE SCALE GENOMIC DNA]</scope>
    <source>
        <strain evidence="2 3">ATCC 27760</strain>
    </source>
</reference>
<evidence type="ECO:0000313" key="3">
    <source>
        <dbReference type="Proteomes" id="UP000016662"/>
    </source>
</evidence>
<dbReference type="GO" id="GO:0006508">
    <property type="term" value="P:proteolysis"/>
    <property type="evidence" value="ECO:0007669"/>
    <property type="project" value="InterPro"/>
</dbReference>
<dbReference type="Pfam" id="PF03419">
    <property type="entry name" value="Peptidase_U4"/>
    <property type="match status" value="1"/>
</dbReference>
<feature type="transmembrane region" description="Helical" evidence="1">
    <location>
        <begin position="88"/>
        <end position="107"/>
    </location>
</feature>